<dbReference type="Proteomes" id="UP000758603">
    <property type="component" value="Unassembled WGS sequence"/>
</dbReference>
<accession>A0A9P8UB39</accession>
<reference evidence="2" key="1">
    <citation type="journal article" date="2021" name="Nat. Commun.">
        <title>Genetic determinants of endophytism in the Arabidopsis root mycobiome.</title>
        <authorList>
            <person name="Mesny F."/>
            <person name="Miyauchi S."/>
            <person name="Thiergart T."/>
            <person name="Pickel B."/>
            <person name="Atanasova L."/>
            <person name="Karlsson M."/>
            <person name="Huettel B."/>
            <person name="Barry K.W."/>
            <person name="Haridas S."/>
            <person name="Chen C."/>
            <person name="Bauer D."/>
            <person name="Andreopoulos W."/>
            <person name="Pangilinan J."/>
            <person name="LaButti K."/>
            <person name="Riley R."/>
            <person name="Lipzen A."/>
            <person name="Clum A."/>
            <person name="Drula E."/>
            <person name="Henrissat B."/>
            <person name="Kohler A."/>
            <person name="Grigoriev I.V."/>
            <person name="Martin F.M."/>
            <person name="Hacquard S."/>
        </authorList>
    </citation>
    <scope>NUCLEOTIDE SEQUENCE</scope>
    <source>
        <strain evidence="2">MPI-SDFR-AT-0073</strain>
    </source>
</reference>
<organism evidence="2 3">
    <name type="scientific">Truncatella angustata</name>
    <dbReference type="NCBI Taxonomy" id="152316"/>
    <lineage>
        <taxon>Eukaryota</taxon>
        <taxon>Fungi</taxon>
        <taxon>Dikarya</taxon>
        <taxon>Ascomycota</taxon>
        <taxon>Pezizomycotina</taxon>
        <taxon>Sordariomycetes</taxon>
        <taxon>Xylariomycetidae</taxon>
        <taxon>Amphisphaeriales</taxon>
        <taxon>Sporocadaceae</taxon>
        <taxon>Truncatella</taxon>
    </lineage>
</organism>
<evidence type="ECO:0000313" key="3">
    <source>
        <dbReference type="Proteomes" id="UP000758603"/>
    </source>
</evidence>
<dbReference type="GeneID" id="70133149"/>
<comment type="caution">
    <text evidence="2">The sequence shown here is derived from an EMBL/GenBank/DDBJ whole genome shotgun (WGS) entry which is preliminary data.</text>
</comment>
<protein>
    <submittedName>
        <fullName evidence="2">Uncharacterized protein</fullName>
    </submittedName>
</protein>
<proteinExistence type="predicted"/>
<dbReference type="RefSeq" id="XP_045951460.1">
    <property type="nucleotide sequence ID" value="XM_046104258.1"/>
</dbReference>
<keyword evidence="3" id="KW-1185">Reference proteome</keyword>
<evidence type="ECO:0000313" key="2">
    <source>
        <dbReference type="EMBL" id="KAH6644946.1"/>
    </source>
</evidence>
<name>A0A9P8UB39_9PEZI</name>
<dbReference type="AlphaFoldDB" id="A0A9P8UB39"/>
<dbReference type="EMBL" id="JAGPXC010000012">
    <property type="protein sequence ID" value="KAH6644946.1"/>
    <property type="molecule type" value="Genomic_DNA"/>
</dbReference>
<evidence type="ECO:0000256" key="1">
    <source>
        <dbReference type="SAM" id="MobiDB-lite"/>
    </source>
</evidence>
<feature type="region of interest" description="Disordered" evidence="1">
    <location>
        <begin position="1"/>
        <end position="22"/>
    </location>
</feature>
<sequence>MEELRRLVNGLDARPRATPPHLGPRPFASPFLHQPNSPQNCCLKLCPSRIAHPAQPTTSISVILIFAITTSNKMAREGTRSATGHSKPRLFETVDTAPAIKRTTKPKPTTTKDTTAAKVKGAKPVGVTKAPATKKEGVGAKVRELVPLQCPGCPLVIYRDRLYVHII</sequence>
<dbReference type="OrthoDB" id="3563733at2759"/>
<gene>
    <name evidence="2" type="ORF">BKA67DRAFT_586531</name>
</gene>